<evidence type="ECO:0000259" key="1">
    <source>
        <dbReference type="Pfam" id="PF09361"/>
    </source>
</evidence>
<dbReference type="InterPro" id="IPR010127">
    <property type="entry name" value="Phasin_subfam-1"/>
</dbReference>
<reference evidence="2 3" key="1">
    <citation type="submission" date="2018-07" db="EMBL/GenBank/DDBJ databases">
        <title>Genomic Encyclopedia of Type Strains, Phase III (KMG-III): the genomes of soil and plant-associated and newly described type strains.</title>
        <authorList>
            <person name="Whitman W."/>
        </authorList>
    </citation>
    <scope>NUCLEOTIDE SEQUENCE [LARGE SCALE GENOMIC DNA]</scope>
    <source>
        <strain evidence="2 3">CECT 8488</strain>
    </source>
</reference>
<evidence type="ECO:0000313" key="2">
    <source>
        <dbReference type="EMBL" id="RED53909.1"/>
    </source>
</evidence>
<protein>
    <submittedName>
        <fullName evidence="2">Phasin family protein</fullName>
    </submittedName>
</protein>
<evidence type="ECO:0000313" key="3">
    <source>
        <dbReference type="Proteomes" id="UP000256845"/>
    </source>
</evidence>
<dbReference type="AlphaFoldDB" id="A0A3D9HWX2"/>
<sequence>MTTAKAKSDNAVKAGVKQVEEVVANGKETVAKAVAVTKEQVEKASDATLKGYDDFAALNKENMNAIVESANVFSKGFEELGKAYFAFAQTAVESSVEASKSLMAAKTVTEVVDLQVDMVRNNVDAVVAEGTKLSEMSFKLANETIQPLQDRFNANIEKALKPAAA</sequence>
<name>A0A3D9HWX2_9PROT</name>
<dbReference type="NCBIfam" id="TIGR01841">
    <property type="entry name" value="phasin"/>
    <property type="match status" value="1"/>
</dbReference>
<dbReference type="RefSeq" id="WP_181905169.1">
    <property type="nucleotide sequence ID" value="NZ_QRDW01000001.1"/>
</dbReference>
<proteinExistence type="predicted"/>
<accession>A0A3D9HWX2</accession>
<dbReference type="InterPro" id="IPR018968">
    <property type="entry name" value="Phasin"/>
</dbReference>
<dbReference type="EMBL" id="QRDW01000001">
    <property type="protein sequence ID" value="RED53909.1"/>
    <property type="molecule type" value="Genomic_DNA"/>
</dbReference>
<organism evidence="2 3">
    <name type="scientific">Aestuariispira insulae</name>
    <dbReference type="NCBI Taxonomy" id="1461337"/>
    <lineage>
        <taxon>Bacteria</taxon>
        <taxon>Pseudomonadati</taxon>
        <taxon>Pseudomonadota</taxon>
        <taxon>Alphaproteobacteria</taxon>
        <taxon>Rhodospirillales</taxon>
        <taxon>Kiloniellaceae</taxon>
        <taxon>Aestuariispira</taxon>
    </lineage>
</organism>
<dbReference type="Proteomes" id="UP000256845">
    <property type="component" value="Unassembled WGS sequence"/>
</dbReference>
<comment type="caution">
    <text evidence="2">The sequence shown here is derived from an EMBL/GenBank/DDBJ whole genome shotgun (WGS) entry which is preliminary data.</text>
</comment>
<keyword evidence="3" id="KW-1185">Reference proteome</keyword>
<gene>
    <name evidence="2" type="ORF">DFP90_101708</name>
</gene>
<feature type="domain" description="Phasin" evidence="1">
    <location>
        <begin position="54"/>
        <end position="152"/>
    </location>
</feature>
<dbReference type="Pfam" id="PF09361">
    <property type="entry name" value="Phasin_2"/>
    <property type="match status" value="1"/>
</dbReference>